<accession>A0A1J5RSU2</accession>
<dbReference type="SUPFAM" id="SSF53335">
    <property type="entry name" value="S-adenosyl-L-methionine-dependent methyltransferases"/>
    <property type="match status" value="1"/>
</dbReference>
<sequence length="239" mass="26902">MPNMQLTHPNIQLACSESDIYESLLALDDARILELGCGKADHTRRIAKRHRTARIIAAEVDRVQLGENLAAAVPENISFADFGAESIPLPDASQDVVMMFRSLHHVPLPRLDDALHEILRVLKPGGCAYISEPVFAGPLNEMIRIFNDEEVVRAAAFETLRRAVDTGMFELANETFFLVPVAYQDFTDFARKHFHVTHSERNVSDAQRLAAERLFNTHLRPDGVKLSQQVRVDLLRKPL</sequence>
<dbReference type="InterPro" id="IPR029063">
    <property type="entry name" value="SAM-dependent_MTases_sf"/>
</dbReference>
<dbReference type="PANTHER" id="PTHR43591">
    <property type="entry name" value="METHYLTRANSFERASE"/>
    <property type="match status" value="1"/>
</dbReference>
<organism evidence="2">
    <name type="scientific">mine drainage metagenome</name>
    <dbReference type="NCBI Taxonomy" id="410659"/>
    <lineage>
        <taxon>unclassified sequences</taxon>
        <taxon>metagenomes</taxon>
        <taxon>ecological metagenomes</taxon>
    </lineage>
</organism>
<comment type="caution">
    <text evidence="2">The sequence shown here is derived from an EMBL/GenBank/DDBJ whole genome shotgun (WGS) entry which is preliminary data.</text>
</comment>
<proteinExistence type="predicted"/>
<name>A0A1J5RSU2_9ZZZZ</name>
<dbReference type="Gene3D" id="3.40.50.150">
    <property type="entry name" value="Vaccinia Virus protein VP39"/>
    <property type="match status" value="1"/>
</dbReference>
<dbReference type="EMBL" id="MLJW01000115">
    <property type="protein sequence ID" value="OIQ98761.1"/>
    <property type="molecule type" value="Genomic_DNA"/>
</dbReference>
<dbReference type="AlphaFoldDB" id="A0A1J5RSU2"/>
<evidence type="ECO:0000313" key="2">
    <source>
        <dbReference type="EMBL" id="OIQ98761.1"/>
    </source>
</evidence>
<dbReference type="CDD" id="cd02440">
    <property type="entry name" value="AdoMet_MTases"/>
    <property type="match status" value="1"/>
</dbReference>
<keyword evidence="2" id="KW-0489">Methyltransferase</keyword>
<protein>
    <submittedName>
        <fullName evidence="2">Demethylrebeccamycin-D-glucose O-methyltransferase</fullName>
        <ecNumber evidence="2">2.1.1.164</ecNumber>
    </submittedName>
</protein>
<reference evidence="2" key="1">
    <citation type="submission" date="2016-10" db="EMBL/GenBank/DDBJ databases">
        <title>Sequence of Gallionella enrichment culture.</title>
        <authorList>
            <person name="Poehlein A."/>
            <person name="Muehling M."/>
            <person name="Daniel R."/>
        </authorList>
    </citation>
    <scope>NUCLEOTIDE SEQUENCE</scope>
</reference>
<dbReference type="GO" id="GO:0032259">
    <property type="term" value="P:methylation"/>
    <property type="evidence" value="ECO:0007669"/>
    <property type="project" value="UniProtKB-KW"/>
</dbReference>
<gene>
    <name evidence="2" type="primary">rebM_3</name>
    <name evidence="2" type="ORF">GALL_192620</name>
</gene>
<evidence type="ECO:0000259" key="1">
    <source>
        <dbReference type="Pfam" id="PF13649"/>
    </source>
</evidence>
<feature type="domain" description="Methyltransferase" evidence="1">
    <location>
        <begin position="32"/>
        <end position="126"/>
    </location>
</feature>
<dbReference type="EC" id="2.1.1.164" evidence="2"/>
<dbReference type="InterPro" id="IPR041698">
    <property type="entry name" value="Methyltransf_25"/>
</dbReference>
<keyword evidence="2" id="KW-0808">Transferase</keyword>
<dbReference type="Pfam" id="PF13649">
    <property type="entry name" value="Methyltransf_25"/>
    <property type="match status" value="1"/>
</dbReference>
<dbReference type="GO" id="GO:0102082">
    <property type="term" value="F:demethylrebeccamycin--D-glucose O-methyltransferase activity"/>
    <property type="evidence" value="ECO:0007669"/>
    <property type="project" value="UniProtKB-EC"/>
</dbReference>